<protein>
    <submittedName>
        <fullName evidence="1">ATP-binding protein</fullName>
    </submittedName>
</protein>
<keyword evidence="1" id="KW-0067">ATP-binding</keyword>
<keyword evidence="1" id="KW-0547">Nucleotide-binding</keyword>
<dbReference type="AlphaFoldDB" id="A0A832Z9V2"/>
<dbReference type="Proteomes" id="UP000649326">
    <property type="component" value="Unassembled WGS sequence"/>
</dbReference>
<gene>
    <name evidence="1" type="ORF">EYH13_00890</name>
</gene>
<evidence type="ECO:0000313" key="2">
    <source>
        <dbReference type="Proteomes" id="UP000649326"/>
    </source>
</evidence>
<dbReference type="GO" id="GO:0005524">
    <property type="term" value="F:ATP binding"/>
    <property type="evidence" value="ECO:0007669"/>
    <property type="project" value="UniProtKB-KW"/>
</dbReference>
<evidence type="ECO:0000313" key="1">
    <source>
        <dbReference type="EMBL" id="HIP74717.1"/>
    </source>
</evidence>
<accession>A0A832Z9V2</accession>
<reference evidence="1" key="1">
    <citation type="journal article" date="2020" name="ISME J.">
        <title>Gammaproteobacteria mediating utilization of methyl-, sulfur- and petroleum organic compounds in deep ocean hydrothermal plumes.</title>
        <authorList>
            <person name="Zhou Z."/>
            <person name="Liu Y."/>
            <person name="Pan J."/>
            <person name="Cron B.R."/>
            <person name="Toner B.M."/>
            <person name="Anantharaman K."/>
            <person name="Breier J.A."/>
            <person name="Dick G.J."/>
            <person name="Li M."/>
        </authorList>
    </citation>
    <scope>NUCLEOTIDE SEQUENCE</scope>
    <source>
        <strain evidence="1">SZUA-1451</strain>
    </source>
</reference>
<dbReference type="EMBL" id="DQUG01000036">
    <property type="protein sequence ID" value="HIP74717.1"/>
    <property type="molecule type" value="Genomic_DNA"/>
</dbReference>
<dbReference type="InterPro" id="IPR007555">
    <property type="entry name" value="DUF499"/>
</dbReference>
<sequence length="867" mass="99790">MKAFFQVAIPHRNIREGKLTLDVFGADLWSVYTGRAPDEYKDPDLFFRRTYMTEGLKNLIEDAKRRLIGDGGDPVIQLQTPFGGGKTHSLIALYHKAKEWGARVVVLDCEALNPNRDRLWQVLEKQIEGKVKLTAGESTPGKEVLIQLLERNQPILILVDELLSYVTKASAIRVGDTNLGALTVAFMKELTEAVKNVPHALLVVTLPTSEFEKFDENAKRAYQEFTTYVQKVIGRVERVYAPVKDEEVAKVIRKRLFDEIDEKEAKHIVDDFVNHLEKVGLLKRLNLEKSEYRKRFLETYPFQPEVIDTLYHKWGSYPEFQRTRGVLRILALVVNDLYRSEEGKTRTFIRLADFNLANPEIRRELLKIIGDQYDTVISADITSPNAGAKKVDKSFGESLIPYRLGTKSATTIFMHSFHAGSKYHRGATLDEISLSTLDFGYSSSDVEAAVAKLETNLFYINKQNERYFFSNVPNLNKIIIDTVETIEESEVRELEKKLLDKAFKGLRGVEVVIWPKWSSEVRDTQSLKLIVLKGYDRELIREIRERAGNVPREYKNVLIFLAPDESMKLEFESVAKRYLALKKIKERESELNLTNEQKREIANELSEFESPRRSKLNLALRNMYRIVVVPSTRDFKEFSLGKAPSPELKFWGEIKEILLEKKQLFEKINPNVIWMKYLQDKEYIGTGELYEHLLKTPGEPRPLNRDAVIAGIKEGVERGLFGLGKIQDGKPVCWKFRNAVTPTLEEEEIIIKPEMCKQQFEEREDKERKATLDTGVTIPDTGQVTIDSGGSAISAKGYTKLELELEVPIEELYTFSNVIDYLSKKFNDIRIEIRIRAEEGFMGFTEYEDKILEAIKQSKIRLKKEEK</sequence>
<dbReference type="InterPro" id="IPR027417">
    <property type="entry name" value="P-loop_NTPase"/>
</dbReference>
<name>A0A832Z9V2_9EURY</name>
<dbReference type="Pfam" id="PF04465">
    <property type="entry name" value="DUF499"/>
    <property type="match status" value="2"/>
</dbReference>
<proteinExistence type="predicted"/>
<dbReference type="SUPFAM" id="SSF52540">
    <property type="entry name" value="P-loop containing nucleoside triphosphate hydrolases"/>
    <property type="match status" value="1"/>
</dbReference>
<organism evidence="1 2">
    <name type="scientific">Thermococcus paralvinellae</name>
    <dbReference type="NCBI Taxonomy" id="582419"/>
    <lineage>
        <taxon>Archaea</taxon>
        <taxon>Methanobacteriati</taxon>
        <taxon>Methanobacteriota</taxon>
        <taxon>Thermococci</taxon>
        <taxon>Thermococcales</taxon>
        <taxon>Thermococcaceae</taxon>
        <taxon>Thermococcus</taxon>
    </lineage>
</organism>
<comment type="caution">
    <text evidence="1">The sequence shown here is derived from an EMBL/GenBank/DDBJ whole genome shotgun (WGS) entry which is preliminary data.</text>
</comment>